<feature type="domain" description="AMP-binding enzyme C-terminal" evidence="7">
    <location>
        <begin position="424"/>
        <end position="499"/>
    </location>
</feature>
<dbReference type="PANTHER" id="PTHR43767:SF1">
    <property type="entry name" value="NONRIBOSOMAL PEPTIDE SYNTHASE PES1 (EUROFUNG)-RELATED"/>
    <property type="match status" value="1"/>
</dbReference>
<sequence>MRFMSSLERAVQTRGRFPAVIDGETTRTWAEVGERVARLAGGLVAMGVEPGDRVAILAMNSADYLEALYAIARAGAVSVPLNTRWSVEETAAALLDFTPKVLIVDAAFRDQAPELRRRAGIASAIHMGPGPVPAEMEGHEALIAAHAPLPDRSGSGEDLCSLCYTGGTTGRSKGVMLTHANLTFAAVNWIASLHFSDETVFLHSAGFFHLAGSIPLFALTMAGGTHVLLPKFDAEAAMETIQRRRVTYCLFVPTMINTLVNHPRSADYDLSSLRLIEYGASPISLSVLEAAMARLPDCRFIQGYGLTEATALTLSLPWRHHFESDEGPSKRAATGRAAYGIDVRIAPPGGGEELPRGEAGEILLRGPQITPGYWNQSEQTAAAFHDGWLLTGDGGFMDADGFVHITDRVKDMIVSGGENVYSKEVENAIFAHPAVQDCAVIAIPSEEWGEAVHAVVVFRPGRSATFEEIRAHCRARLAGFKCPRSLEVRDALPLSAAGKIVKAELRAPWWADRRRSVG</sequence>
<evidence type="ECO:0000256" key="5">
    <source>
        <dbReference type="ARBA" id="ARBA00067668"/>
    </source>
</evidence>
<dbReference type="InterPro" id="IPR050237">
    <property type="entry name" value="ATP-dep_AMP-bd_enzyme"/>
</dbReference>
<dbReference type="PROSITE" id="PS00455">
    <property type="entry name" value="AMP_BINDING"/>
    <property type="match status" value="1"/>
</dbReference>
<keyword evidence="2" id="KW-0436">Ligase</keyword>
<dbReference type="InterPro" id="IPR042099">
    <property type="entry name" value="ANL_N_sf"/>
</dbReference>
<evidence type="ECO:0000313" key="8">
    <source>
        <dbReference type="EMBL" id="SFH78239.1"/>
    </source>
</evidence>
<dbReference type="Pfam" id="PF13193">
    <property type="entry name" value="AMP-binding_C"/>
    <property type="match status" value="1"/>
</dbReference>
<evidence type="ECO:0000256" key="1">
    <source>
        <dbReference type="ARBA" id="ARBA00006432"/>
    </source>
</evidence>
<reference evidence="8 9" key="1">
    <citation type="submission" date="2016-10" db="EMBL/GenBank/DDBJ databases">
        <authorList>
            <person name="de Groot N.N."/>
        </authorList>
    </citation>
    <scope>NUCLEOTIDE SEQUENCE [LARGE SCALE GENOMIC DNA]</scope>
    <source>
        <strain evidence="8 9">CGMCC 1.11030</strain>
    </source>
</reference>
<dbReference type="CDD" id="cd17631">
    <property type="entry name" value="FACL_FadD13-like"/>
    <property type="match status" value="1"/>
</dbReference>
<dbReference type="AlphaFoldDB" id="A0A1I3CVG7"/>
<dbReference type="EMBL" id="FOQH01000002">
    <property type="protein sequence ID" value="SFH78239.1"/>
    <property type="molecule type" value="Genomic_DNA"/>
</dbReference>
<evidence type="ECO:0000256" key="4">
    <source>
        <dbReference type="ARBA" id="ARBA00066616"/>
    </source>
</evidence>
<organism evidence="8 9">
    <name type="scientific">Albimonas pacifica</name>
    <dbReference type="NCBI Taxonomy" id="1114924"/>
    <lineage>
        <taxon>Bacteria</taxon>
        <taxon>Pseudomonadati</taxon>
        <taxon>Pseudomonadota</taxon>
        <taxon>Alphaproteobacteria</taxon>
        <taxon>Rhodobacterales</taxon>
        <taxon>Paracoccaceae</taxon>
        <taxon>Albimonas</taxon>
    </lineage>
</organism>
<dbReference type="InterPro" id="IPR000873">
    <property type="entry name" value="AMP-dep_synth/lig_dom"/>
</dbReference>
<dbReference type="PANTHER" id="PTHR43767">
    <property type="entry name" value="LONG-CHAIN-FATTY-ACID--COA LIGASE"/>
    <property type="match status" value="1"/>
</dbReference>
<dbReference type="Proteomes" id="UP000199377">
    <property type="component" value="Unassembled WGS sequence"/>
</dbReference>
<keyword evidence="9" id="KW-1185">Reference proteome</keyword>
<proteinExistence type="inferred from homology"/>
<gene>
    <name evidence="8" type="ORF">SAMN05216258_102222</name>
</gene>
<dbReference type="InterPro" id="IPR020845">
    <property type="entry name" value="AMP-binding_CS"/>
</dbReference>
<dbReference type="FunFam" id="3.30.300.30:FF:000008">
    <property type="entry name" value="2,3-dihydroxybenzoate-AMP ligase"/>
    <property type="match status" value="1"/>
</dbReference>
<dbReference type="EC" id="6.2.1.44" evidence="4"/>
<evidence type="ECO:0000256" key="2">
    <source>
        <dbReference type="ARBA" id="ARBA00022598"/>
    </source>
</evidence>
<dbReference type="GO" id="GO:0016878">
    <property type="term" value="F:acid-thiol ligase activity"/>
    <property type="evidence" value="ECO:0007669"/>
    <property type="project" value="UniProtKB-ARBA"/>
</dbReference>
<dbReference type="InterPro" id="IPR045851">
    <property type="entry name" value="AMP-bd_C_sf"/>
</dbReference>
<dbReference type="InterPro" id="IPR025110">
    <property type="entry name" value="AMP-bd_C"/>
</dbReference>
<dbReference type="OrthoDB" id="9803968at2"/>
<dbReference type="STRING" id="1114924.SAMN05216258_102222"/>
<comment type="catalytic activity">
    <reaction evidence="3">
        <text>3-(methylsulfanyl)propanoate + ATP + CoA = 3-(methylsulfanyl)propanoyl-CoA + AMP + diphosphate</text>
        <dbReference type="Rhea" id="RHEA:43052"/>
        <dbReference type="ChEBI" id="CHEBI:30616"/>
        <dbReference type="ChEBI" id="CHEBI:33019"/>
        <dbReference type="ChEBI" id="CHEBI:49016"/>
        <dbReference type="ChEBI" id="CHEBI:57287"/>
        <dbReference type="ChEBI" id="CHEBI:82815"/>
        <dbReference type="ChEBI" id="CHEBI:456215"/>
        <dbReference type="EC" id="6.2.1.44"/>
    </reaction>
    <physiologicalReaction direction="left-to-right" evidence="3">
        <dbReference type="Rhea" id="RHEA:43053"/>
    </physiologicalReaction>
</comment>
<evidence type="ECO:0000259" key="7">
    <source>
        <dbReference type="Pfam" id="PF13193"/>
    </source>
</evidence>
<dbReference type="SUPFAM" id="SSF56801">
    <property type="entry name" value="Acetyl-CoA synthetase-like"/>
    <property type="match status" value="1"/>
</dbReference>
<accession>A0A1I3CVG7</accession>
<dbReference type="Gene3D" id="3.30.300.30">
    <property type="match status" value="1"/>
</dbReference>
<protein>
    <recommendedName>
        <fullName evidence="5">3-methylmercaptopropionyl-CoA ligase</fullName>
        <ecNumber evidence="4">6.2.1.44</ecNumber>
    </recommendedName>
</protein>
<evidence type="ECO:0000313" key="9">
    <source>
        <dbReference type="Proteomes" id="UP000199377"/>
    </source>
</evidence>
<dbReference type="RefSeq" id="WP_092858114.1">
    <property type="nucleotide sequence ID" value="NZ_FOQH01000002.1"/>
</dbReference>
<comment type="similarity">
    <text evidence="1">Belongs to the ATP-dependent AMP-binding enzyme family.</text>
</comment>
<evidence type="ECO:0000259" key="6">
    <source>
        <dbReference type="Pfam" id="PF00501"/>
    </source>
</evidence>
<dbReference type="Pfam" id="PF00501">
    <property type="entry name" value="AMP-binding"/>
    <property type="match status" value="1"/>
</dbReference>
<evidence type="ECO:0000256" key="3">
    <source>
        <dbReference type="ARBA" id="ARBA00051915"/>
    </source>
</evidence>
<name>A0A1I3CVG7_9RHOB</name>
<feature type="domain" description="AMP-dependent synthetase/ligase" evidence="6">
    <location>
        <begin position="7"/>
        <end position="374"/>
    </location>
</feature>
<dbReference type="Gene3D" id="3.40.50.12780">
    <property type="entry name" value="N-terminal domain of ligase-like"/>
    <property type="match status" value="1"/>
</dbReference>